<proteinExistence type="inferred from homology"/>
<protein>
    <submittedName>
        <fullName evidence="8">Acyl-CoA/acyl-ACP dehydrogenase</fullName>
    </submittedName>
</protein>
<keyword evidence="9" id="KW-1185">Reference proteome</keyword>
<evidence type="ECO:0000259" key="6">
    <source>
        <dbReference type="Pfam" id="PF00441"/>
    </source>
</evidence>
<organism evidence="8 9">
    <name type="scientific">Nocardia vinacea</name>
    <dbReference type="NCBI Taxonomy" id="96468"/>
    <lineage>
        <taxon>Bacteria</taxon>
        <taxon>Bacillati</taxon>
        <taxon>Actinomycetota</taxon>
        <taxon>Actinomycetes</taxon>
        <taxon>Mycobacteriales</taxon>
        <taxon>Nocardiaceae</taxon>
        <taxon>Nocardia</taxon>
    </lineage>
</organism>
<dbReference type="Gene3D" id="2.40.110.10">
    <property type="entry name" value="Butyryl-CoA Dehydrogenase, subunit A, domain 2"/>
    <property type="match status" value="1"/>
</dbReference>
<keyword evidence="4" id="KW-0274">FAD</keyword>
<name>A0ABZ1YWQ5_9NOCA</name>
<dbReference type="Pfam" id="PF02771">
    <property type="entry name" value="Acyl-CoA_dh_N"/>
    <property type="match status" value="1"/>
</dbReference>
<keyword evidence="3" id="KW-0285">Flavoprotein</keyword>
<evidence type="ECO:0000256" key="4">
    <source>
        <dbReference type="ARBA" id="ARBA00022827"/>
    </source>
</evidence>
<dbReference type="PANTHER" id="PTHR43884">
    <property type="entry name" value="ACYL-COA DEHYDROGENASE"/>
    <property type="match status" value="1"/>
</dbReference>
<evidence type="ECO:0000313" key="9">
    <source>
        <dbReference type="Proteomes" id="UP001432062"/>
    </source>
</evidence>
<reference evidence="8" key="1">
    <citation type="submission" date="2022-10" db="EMBL/GenBank/DDBJ databases">
        <title>The complete genomes of actinobacterial strains from the NBC collection.</title>
        <authorList>
            <person name="Joergensen T.S."/>
            <person name="Alvarez Arevalo M."/>
            <person name="Sterndorff E.B."/>
            <person name="Faurdal D."/>
            <person name="Vuksanovic O."/>
            <person name="Mourched A.-S."/>
            <person name="Charusanti P."/>
            <person name="Shaw S."/>
            <person name="Blin K."/>
            <person name="Weber T."/>
        </authorList>
    </citation>
    <scope>NUCLEOTIDE SEQUENCE</scope>
    <source>
        <strain evidence="8">NBC_01482</strain>
    </source>
</reference>
<dbReference type="InterPro" id="IPR009075">
    <property type="entry name" value="AcylCo_DH/oxidase_C"/>
</dbReference>
<dbReference type="PANTHER" id="PTHR43884:SF20">
    <property type="entry name" value="ACYL-COA DEHYDROGENASE FADE28"/>
    <property type="match status" value="1"/>
</dbReference>
<evidence type="ECO:0000256" key="2">
    <source>
        <dbReference type="ARBA" id="ARBA00009347"/>
    </source>
</evidence>
<keyword evidence="5" id="KW-0560">Oxidoreductase</keyword>
<evidence type="ECO:0000256" key="3">
    <source>
        <dbReference type="ARBA" id="ARBA00022630"/>
    </source>
</evidence>
<dbReference type="InterPro" id="IPR009100">
    <property type="entry name" value="AcylCoA_DH/oxidase_NM_dom_sf"/>
</dbReference>
<dbReference type="Gene3D" id="1.20.140.10">
    <property type="entry name" value="Butyryl-CoA Dehydrogenase, subunit A, domain 3"/>
    <property type="match status" value="1"/>
</dbReference>
<evidence type="ECO:0000256" key="1">
    <source>
        <dbReference type="ARBA" id="ARBA00001974"/>
    </source>
</evidence>
<evidence type="ECO:0000313" key="8">
    <source>
        <dbReference type="EMBL" id="WUV46601.1"/>
    </source>
</evidence>
<dbReference type="InterPro" id="IPR046373">
    <property type="entry name" value="Acyl-CoA_Oxase/DH_mid-dom_sf"/>
</dbReference>
<dbReference type="RefSeq" id="WP_329410466.1">
    <property type="nucleotide sequence ID" value="NZ_CP109441.1"/>
</dbReference>
<comment type="cofactor">
    <cofactor evidence="1">
        <name>FAD</name>
        <dbReference type="ChEBI" id="CHEBI:57692"/>
    </cofactor>
</comment>
<feature type="domain" description="Acyl-CoA dehydrogenase/oxidase N-terminal" evidence="7">
    <location>
        <begin position="7"/>
        <end position="117"/>
    </location>
</feature>
<evidence type="ECO:0000259" key="7">
    <source>
        <dbReference type="Pfam" id="PF02771"/>
    </source>
</evidence>
<sequence>MIDFTFSEQQTAAADLAVAVYTDHAEPEQIRAAEGAAEALNRPLWNALASSGLLGIWIGEDAGGAGCGILELCAALQVQGRYVVHAPVLPSAVGGMFIDRFAPAALREQLLPGVVDGTVIIAPALGELGPYLPTAPQATVSVTGDGAEVTGQKISVPCGEAATHFLVPVRRDDGTVLVGLLAREAPHVTVTPVRTTDRDHAAHVDMVGAPMVLIGDASSVEWLYQHCVVAACAVQLGVLEAATKAAAEYTSTRTQFGRPLTYFQTVLKRGADAYIDTRAVRVTMWYAAWQLANDMDGAEAAAIAKWWASEAGHRTAHSTLYLHGGLGNDLTYPVHRYYLWAKQNDAALGGPTQQLERIGEGLAI</sequence>
<dbReference type="EMBL" id="CP109441">
    <property type="protein sequence ID" value="WUV46601.1"/>
    <property type="molecule type" value="Genomic_DNA"/>
</dbReference>
<feature type="domain" description="Acyl-CoA dehydrogenase/oxidase C-terminal" evidence="6">
    <location>
        <begin position="230"/>
        <end position="361"/>
    </location>
</feature>
<dbReference type="SUPFAM" id="SSF56645">
    <property type="entry name" value="Acyl-CoA dehydrogenase NM domain-like"/>
    <property type="match status" value="1"/>
</dbReference>
<dbReference type="Proteomes" id="UP001432062">
    <property type="component" value="Chromosome"/>
</dbReference>
<dbReference type="Pfam" id="PF00441">
    <property type="entry name" value="Acyl-CoA_dh_1"/>
    <property type="match status" value="1"/>
</dbReference>
<dbReference type="InterPro" id="IPR036250">
    <property type="entry name" value="AcylCo_DH-like_C"/>
</dbReference>
<dbReference type="SUPFAM" id="SSF47203">
    <property type="entry name" value="Acyl-CoA dehydrogenase C-terminal domain-like"/>
    <property type="match status" value="1"/>
</dbReference>
<dbReference type="Gene3D" id="1.10.540.10">
    <property type="entry name" value="Acyl-CoA dehydrogenase/oxidase, N-terminal domain"/>
    <property type="match status" value="1"/>
</dbReference>
<comment type="similarity">
    <text evidence="2">Belongs to the acyl-CoA dehydrogenase family.</text>
</comment>
<gene>
    <name evidence="8" type="ORF">OG563_47520</name>
</gene>
<evidence type="ECO:0000256" key="5">
    <source>
        <dbReference type="ARBA" id="ARBA00023002"/>
    </source>
</evidence>
<accession>A0ABZ1YWQ5</accession>
<dbReference type="InterPro" id="IPR037069">
    <property type="entry name" value="AcylCoA_DH/ox_N_sf"/>
</dbReference>
<dbReference type="InterPro" id="IPR013786">
    <property type="entry name" value="AcylCoA_DH/ox_N"/>
</dbReference>